<reference evidence="2 3" key="1">
    <citation type="submission" date="2020-04" db="EMBL/GenBank/DDBJ databases">
        <title>Genome sequence of Altibacter aquimarinus strain ALE3EI.</title>
        <authorList>
            <person name="Oh H.-M."/>
            <person name="Jang D."/>
        </authorList>
    </citation>
    <scope>NUCLEOTIDE SEQUENCE [LARGE SCALE GENOMIC DNA]</scope>
    <source>
        <strain evidence="2 3">ALE3EI</strain>
    </source>
</reference>
<name>A0A7G8PTX3_9FLAO</name>
<dbReference type="Gene3D" id="3.40.47.10">
    <property type="match status" value="1"/>
</dbReference>
<dbReference type="InterPro" id="IPR014030">
    <property type="entry name" value="Ketoacyl_synth_N"/>
</dbReference>
<dbReference type="Pfam" id="PF13723">
    <property type="entry name" value="Ketoacyl-synt_2"/>
    <property type="match status" value="1"/>
</dbReference>
<dbReference type="KEGG" id="alti:ALE3EI_1224"/>
<dbReference type="RefSeq" id="WP_186991985.1">
    <property type="nucleotide sequence ID" value="NZ_CP052909.1"/>
</dbReference>
<keyword evidence="3" id="KW-1185">Reference proteome</keyword>
<evidence type="ECO:0000313" key="2">
    <source>
        <dbReference type="EMBL" id="QNJ97789.1"/>
    </source>
</evidence>
<dbReference type="GO" id="GO:0016746">
    <property type="term" value="F:acyltransferase activity"/>
    <property type="evidence" value="ECO:0007669"/>
    <property type="project" value="InterPro"/>
</dbReference>
<gene>
    <name evidence="2" type="ORF">ALE3EI_1224</name>
</gene>
<dbReference type="Proteomes" id="UP000515514">
    <property type="component" value="Chromosome"/>
</dbReference>
<feature type="domain" description="Beta-ketoacyl synthase-like N-terminal" evidence="1">
    <location>
        <begin position="44"/>
        <end position="170"/>
    </location>
</feature>
<organism evidence="2 3">
    <name type="scientific">Constantimarinum furrinae</name>
    <dbReference type="NCBI Taxonomy" id="2562285"/>
    <lineage>
        <taxon>Bacteria</taxon>
        <taxon>Pseudomonadati</taxon>
        <taxon>Bacteroidota</taxon>
        <taxon>Flavobacteriia</taxon>
        <taxon>Flavobacteriales</taxon>
        <taxon>Flavobacteriaceae</taxon>
        <taxon>Altibacter/Constantimarinum group</taxon>
        <taxon>Constantimarinum</taxon>
    </lineage>
</organism>
<proteinExistence type="predicted"/>
<dbReference type="AlphaFoldDB" id="A0A7G8PTX3"/>
<dbReference type="EMBL" id="CP052909">
    <property type="protein sequence ID" value="QNJ97789.1"/>
    <property type="molecule type" value="Genomic_DNA"/>
</dbReference>
<sequence length="341" mass="37321">MKRCFIHSAVAISAQDTFYTEDFLNHAQGVSSSFANAIHPDYKKLISPVAARRMATGVKMGVVAAKEALREACITEPEAILLGTGLGCIEDTEKFLNTIISNNEEYISPSAFIESTHNTVGARIALGMNCNSYNTTYVHGSASFESALIDAQLMVCLENKKNVLVGGVDELGKEFINYMSMLEASEKQGITVPFGEGASFFILSSEDSEEGIELIAVELYEVIPEVAIAKKTEAFLNRNGLSSNDVDAFISGHNGDAFDRYYQTLANSLFAEVPQLSYKHLSGEHYTASGFGFWAGYRILKEQHIPQALIGSKAPERPVKTILLYNQIKGRSHSFILLSQC</sequence>
<accession>A0A7G8PTX3</accession>
<dbReference type="InterPro" id="IPR016039">
    <property type="entry name" value="Thiolase-like"/>
</dbReference>
<protein>
    <recommendedName>
        <fullName evidence="1">Beta-ketoacyl synthase-like N-terminal domain-containing protein</fullName>
    </recommendedName>
</protein>
<evidence type="ECO:0000313" key="3">
    <source>
        <dbReference type="Proteomes" id="UP000515514"/>
    </source>
</evidence>
<dbReference type="SUPFAM" id="SSF53901">
    <property type="entry name" value="Thiolase-like"/>
    <property type="match status" value="1"/>
</dbReference>
<evidence type="ECO:0000259" key="1">
    <source>
        <dbReference type="Pfam" id="PF13723"/>
    </source>
</evidence>